<evidence type="ECO:0000259" key="5">
    <source>
        <dbReference type="SMART" id="SM00460"/>
    </source>
</evidence>
<evidence type="ECO:0000313" key="6">
    <source>
        <dbReference type="EMBL" id="KAL3805391.1"/>
    </source>
</evidence>
<dbReference type="InterPro" id="IPR038765">
    <property type="entry name" value="Papain-like_cys_pep_sf"/>
</dbReference>
<comment type="similarity">
    <text evidence="1">Belongs to the transglutaminase-like superfamily. PNGase family.</text>
</comment>
<keyword evidence="3" id="KW-0862">Zinc</keyword>
<dbReference type="SUPFAM" id="SSF54001">
    <property type="entry name" value="Cysteine proteinases"/>
    <property type="match status" value="1"/>
</dbReference>
<evidence type="ECO:0000256" key="1">
    <source>
        <dbReference type="ARBA" id="ARBA00009390"/>
    </source>
</evidence>
<feature type="region of interest" description="Disordered" evidence="4">
    <location>
        <begin position="464"/>
        <end position="483"/>
    </location>
</feature>
<feature type="region of interest" description="Disordered" evidence="4">
    <location>
        <begin position="382"/>
        <end position="404"/>
    </location>
</feature>
<dbReference type="Gene3D" id="3.10.620.30">
    <property type="match status" value="1"/>
</dbReference>
<reference evidence="6 7" key="1">
    <citation type="journal article" date="2020" name="G3 (Bethesda)">
        <title>Improved Reference Genome for Cyclotella cryptica CCMP332, a Model for Cell Wall Morphogenesis, Salinity Adaptation, and Lipid Production in Diatoms (Bacillariophyta).</title>
        <authorList>
            <person name="Roberts W.R."/>
            <person name="Downey K.M."/>
            <person name="Ruck E.C."/>
            <person name="Traller J.C."/>
            <person name="Alverson A.J."/>
        </authorList>
    </citation>
    <scope>NUCLEOTIDE SEQUENCE [LARGE SCALE GENOMIC DNA]</scope>
    <source>
        <strain evidence="6 7">CCMP332</strain>
    </source>
</reference>
<feature type="compositionally biased region" description="Basic and acidic residues" evidence="4">
    <location>
        <begin position="1"/>
        <end position="12"/>
    </location>
</feature>
<dbReference type="InterPro" id="IPR002931">
    <property type="entry name" value="Transglutaminase-like"/>
</dbReference>
<accession>A0ABD3R395</accession>
<dbReference type="GO" id="GO:0046872">
    <property type="term" value="F:metal ion binding"/>
    <property type="evidence" value="ECO:0007669"/>
    <property type="project" value="UniProtKB-KW"/>
</dbReference>
<evidence type="ECO:0000313" key="7">
    <source>
        <dbReference type="Proteomes" id="UP001516023"/>
    </source>
</evidence>
<comment type="caution">
    <text evidence="6">The sequence shown here is derived from an EMBL/GenBank/DDBJ whole genome shotgun (WGS) entry which is preliminary data.</text>
</comment>
<keyword evidence="7" id="KW-1185">Reference proteome</keyword>
<proteinExistence type="inferred from homology"/>
<dbReference type="PANTHER" id="PTHR12143">
    <property type="entry name" value="PEPTIDE N-GLYCANASE PNGASE -RELATED"/>
    <property type="match status" value="1"/>
</dbReference>
<evidence type="ECO:0000256" key="3">
    <source>
        <dbReference type="ARBA" id="ARBA00022833"/>
    </source>
</evidence>
<dbReference type="PANTHER" id="PTHR12143:SF19">
    <property type="entry name" value="PEPTIDE-N(4)-(N-ACETYL-BETA-GLUCOSAMINYL)ASPARAGINE AMIDASE"/>
    <property type="match status" value="1"/>
</dbReference>
<dbReference type="Proteomes" id="UP001516023">
    <property type="component" value="Unassembled WGS sequence"/>
</dbReference>
<feature type="domain" description="Transglutaminase-like" evidence="5">
    <location>
        <begin position="708"/>
        <end position="775"/>
    </location>
</feature>
<feature type="compositionally biased region" description="Polar residues" evidence="4">
    <location>
        <begin position="384"/>
        <end position="397"/>
    </location>
</feature>
<sequence length="872" mass="99247">MPRIQSEQHECESEVEQSEHAPWPYATNALAVKGGQHQSTSNSIIHRQNPATISNISHAKRGLILPTTTTAATSMTLLNSARSIGRLLIILVATTPLAAALSSRRKSLNAITANDCSHKDPRLDRRAFLVPNNRRKSSRDTEMFCVHPTAFVTPSSSGGIAASSLFYPTETIRMRRRPFLNSHALIHSIRVTSNRYSRHVRIFMGESPSALDQQDQSLAAISALSQHPALDSRTDFIVHSLQGGASVTDDETVERHQNALGECVKQDEPNGSSVLYDETDTETYIHSENVDASNIPDPKNDNCISHSNNDKETNEREKTVLVHIYSHHDHHHQSNATVTMDNATLHYQNAMLVGVGMSQRQFATWVHYQLVARKMDSIDGGNTHDANSNTMDVGEQTTTDEKNGVSPLQLSVSKISNQIHSRNVDWEKEWESHIATLRQFWREERLLCEYTHILSPKRRANKIAETNDSSQEYNVNGQTDQERREEEERMIKSEQFKDALSSYAERMVSIVEDERSDIHHVAVNECEAQTMKREQNPHGVSNDDTLLGNPPRWNTSRGLLGWIEQEYGVENTQELMADSLLNKTEDEQLEKIHSFLTWFRLKFPYYHDKCDSCGASCKEASSITTIDSESDLITVEQETNEVPPDQADVDNLHVEEGEDRSIDDVSFLGYVYPSITERLGNASRTELYRCRSCDSFTRFPRYNRALWITHTRRGRCGEYSMLLYRFLRAMGYEKLRWVVDWADHVWVEVWLGERGGSVVNGTGMNGRWVHCDPCEASVDEPLLYQGWGKNQTYIVAFFDPFKNKSLKVESALADDRTLQNFEIPLVEDVTSRYTSDEVKFIHDRRGISSEFMSETIQEMSIRLSEMLSNHQR</sequence>
<dbReference type="InterPro" id="IPR050883">
    <property type="entry name" value="PNGase"/>
</dbReference>
<feature type="region of interest" description="Disordered" evidence="4">
    <location>
        <begin position="1"/>
        <end position="23"/>
    </location>
</feature>
<dbReference type="AlphaFoldDB" id="A0ABD3R395"/>
<evidence type="ECO:0000256" key="2">
    <source>
        <dbReference type="ARBA" id="ARBA00022723"/>
    </source>
</evidence>
<evidence type="ECO:0000256" key="4">
    <source>
        <dbReference type="SAM" id="MobiDB-lite"/>
    </source>
</evidence>
<dbReference type="SMART" id="SM00460">
    <property type="entry name" value="TGc"/>
    <property type="match status" value="1"/>
</dbReference>
<protein>
    <recommendedName>
        <fullName evidence="5">Transglutaminase-like domain-containing protein</fullName>
    </recommendedName>
</protein>
<dbReference type="EMBL" id="JABMIG020000003">
    <property type="protein sequence ID" value="KAL3805391.1"/>
    <property type="molecule type" value="Genomic_DNA"/>
</dbReference>
<feature type="region of interest" description="Disordered" evidence="4">
    <location>
        <begin position="531"/>
        <end position="550"/>
    </location>
</feature>
<feature type="compositionally biased region" description="Polar residues" evidence="4">
    <location>
        <begin position="464"/>
        <end position="479"/>
    </location>
</feature>
<organism evidence="6 7">
    <name type="scientific">Cyclotella cryptica</name>
    <dbReference type="NCBI Taxonomy" id="29204"/>
    <lineage>
        <taxon>Eukaryota</taxon>
        <taxon>Sar</taxon>
        <taxon>Stramenopiles</taxon>
        <taxon>Ochrophyta</taxon>
        <taxon>Bacillariophyta</taxon>
        <taxon>Coscinodiscophyceae</taxon>
        <taxon>Thalassiosirophycidae</taxon>
        <taxon>Stephanodiscales</taxon>
        <taxon>Stephanodiscaceae</taxon>
        <taxon>Cyclotella</taxon>
    </lineage>
</organism>
<dbReference type="Pfam" id="PF01841">
    <property type="entry name" value="Transglut_core"/>
    <property type="match status" value="1"/>
</dbReference>
<keyword evidence="2" id="KW-0479">Metal-binding</keyword>
<gene>
    <name evidence="6" type="ORF">HJC23_009098</name>
</gene>
<name>A0ABD3R395_9STRA</name>